<organism evidence="8 9">
    <name type="scientific">Gordonia iterans</name>
    <dbReference type="NCBI Taxonomy" id="1004901"/>
    <lineage>
        <taxon>Bacteria</taxon>
        <taxon>Bacillati</taxon>
        <taxon>Actinomycetota</taxon>
        <taxon>Actinomycetes</taxon>
        <taxon>Mycobacteriales</taxon>
        <taxon>Gordoniaceae</taxon>
        <taxon>Gordonia</taxon>
    </lineage>
</organism>
<name>A0A2S0KJH0_9ACTN</name>
<feature type="domain" description="Acyl-CoA dehydrogenase/oxidase C-terminal" evidence="6">
    <location>
        <begin position="231"/>
        <end position="350"/>
    </location>
</feature>
<evidence type="ECO:0000256" key="2">
    <source>
        <dbReference type="ARBA" id="ARBA00009347"/>
    </source>
</evidence>
<comment type="cofactor">
    <cofactor evidence="1">
        <name>FAD</name>
        <dbReference type="ChEBI" id="CHEBI:57692"/>
    </cofactor>
</comment>
<dbReference type="AlphaFoldDB" id="A0A2S0KJH0"/>
<dbReference type="EMBL" id="CP027433">
    <property type="protein sequence ID" value="AVM01820.1"/>
    <property type="molecule type" value="Genomic_DNA"/>
</dbReference>
<comment type="similarity">
    <text evidence="2">Belongs to the acyl-CoA dehydrogenase family.</text>
</comment>
<keyword evidence="3" id="KW-0285">Flavoprotein</keyword>
<protein>
    <submittedName>
        <fullName evidence="8">Acyl-CoA dehydrogenase</fullName>
    </submittedName>
</protein>
<sequence>MDFELSDEQIMLRDTVRDVLAKTYDIETLRAVTDTPLGWSRDVWKSLAEIGLLGLVFDEAHGGFGAGIEELSAVMSEFGASLAPEPFLDSVVVPGLLIERSGADTSVKEEVLGALASGERLAAFAHLEQGDRWPSYAVATAVRDGKISGTKPLVPHGDCADVLVVSARDADGAVGLYLVEADAPGVVRTAYRTHDRRRGAQITFSDAPGIRLGDAAADSVIDDVALIEQSALCAEAVGAMTKSLGLTTEYLKSRKQFGVPLATFQALTHRAADMYVALELASSMSLYLTAALNDGSAEEITGSRAKLQICRSGRLIGQEAVQMHGGIGVTAEYPVAHYVSRLTAIAHTLGDADAHLTELSSHLGDWDMVTVG</sequence>
<dbReference type="Proteomes" id="UP000239814">
    <property type="component" value="Chromosome"/>
</dbReference>
<dbReference type="GO" id="GO:0003995">
    <property type="term" value="F:acyl-CoA dehydrogenase activity"/>
    <property type="evidence" value="ECO:0007669"/>
    <property type="project" value="TreeGrafter"/>
</dbReference>
<evidence type="ECO:0000256" key="5">
    <source>
        <dbReference type="ARBA" id="ARBA00023002"/>
    </source>
</evidence>
<evidence type="ECO:0000313" key="9">
    <source>
        <dbReference type="Proteomes" id="UP000239814"/>
    </source>
</evidence>
<evidence type="ECO:0000256" key="4">
    <source>
        <dbReference type="ARBA" id="ARBA00022827"/>
    </source>
</evidence>
<dbReference type="Pfam" id="PF00441">
    <property type="entry name" value="Acyl-CoA_dh_1"/>
    <property type="match status" value="1"/>
</dbReference>
<dbReference type="PANTHER" id="PTHR43884">
    <property type="entry name" value="ACYL-COA DEHYDROGENASE"/>
    <property type="match status" value="1"/>
</dbReference>
<evidence type="ECO:0000259" key="6">
    <source>
        <dbReference type="Pfam" id="PF00441"/>
    </source>
</evidence>
<accession>A0A2S0KJH0</accession>
<evidence type="ECO:0000256" key="3">
    <source>
        <dbReference type="ARBA" id="ARBA00022630"/>
    </source>
</evidence>
<dbReference type="Gene3D" id="1.20.140.10">
    <property type="entry name" value="Butyryl-CoA Dehydrogenase, subunit A, domain 3"/>
    <property type="match status" value="1"/>
</dbReference>
<dbReference type="InterPro" id="IPR009075">
    <property type="entry name" value="AcylCo_DH/oxidase_C"/>
</dbReference>
<dbReference type="Pfam" id="PF02771">
    <property type="entry name" value="Acyl-CoA_dh_N"/>
    <property type="match status" value="1"/>
</dbReference>
<evidence type="ECO:0000313" key="8">
    <source>
        <dbReference type="EMBL" id="AVM01820.1"/>
    </source>
</evidence>
<dbReference type="SUPFAM" id="SSF47203">
    <property type="entry name" value="Acyl-CoA dehydrogenase C-terminal domain-like"/>
    <property type="match status" value="1"/>
</dbReference>
<dbReference type="Gene3D" id="2.40.110.10">
    <property type="entry name" value="Butyryl-CoA Dehydrogenase, subunit A, domain 2"/>
    <property type="match status" value="1"/>
</dbReference>
<dbReference type="InterPro" id="IPR036250">
    <property type="entry name" value="AcylCo_DH-like_C"/>
</dbReference>
<dbReference type="PANTHER" id="PTHR43884:SF20">
    <property type="entry name" value="ACYL-COA DEHYDROGENASE FADE28"/>
    <property type="match status" value="1"/>
</dbReference>
<dbReference type="SUPFAM" id="SSF56645">
    <property type="entry name" value="Acyl-CoA dehydrogenase NM domain-like"/>
    <property type="match status" value="1"/>
</dbReference>
<feature type="domain" description="Acyl-CoA dehydrogenase/oxidase N-terminal" evidence="7">
    <location>
        <begin position="6"/>
        <end position="119"/>
    </location>
</feature>
<dbReference type="InterPro" id="IPR037069">
    <property type="entry name" value="AcylCoA_DH/ox_N_sf"/>
</dbReference>
<dbReference type="RefSeq" id="WP_105943523.1">
    <property type="nucleotide sequence ID" value="NZ_CP027433.1"/>
</dbReference>
<keyword evidence="5" id="KW-0560">Oxidoreductase</keyword>
<proteinExistence type="inferred from homology"/>
<keyword evidence="4" id="KW-0274">FAD</keyword>
<reference evidence="8 9" key="1">
    <citation type="submission" date="2018-03" db="EMBL/GenBank/DDBJ databases">
        <title>Characteristics and genome of n-alkane degrading marine bacteria Gordonia iterans isolated from crude oil contaminated in Tae-an, South Korea.</title>
        <authorList>
            <person name="Lee S.-S."/>
            <person name="Kim H."/>
        </authorList>
    </citation>
    <scope>NUCLEOTIDE SEQUENCE [LARGE SCALE GENOMIC DNA]</scope>
    <source>
        <strain evidence="8 9">Co17</strain>
    </source>
</reference>
<evidence type="ECO:0000256" key="1">
    <source>
        <dbReference type="ARBA" id="ARBA00001974"/>
    </source>
</evidence>
<keyword evidence="9" id="KW-1185">Reference proteome</keyword>
<dbReference type="Gene3D" id="1.10.540.10">
    <property type="entry name" value="Acyl-CoA dehydrogenase/oxidase, N-terminal domain"/>
    <property type="match status" value="1"/>
</dbReference>
<dbReference type="InterPro" id="IPR013786">
    <property type="entry name" value="AcylCoA_DH/ox_N"/>
</dbReference>
<dbReference type="KEGG" id="git:C6V83_17715"/>
<dbReference type="GO" id="GO:0050660">
    <property type="term" value="F:flavin adenine dinucleotide binding"/>
    <property type="evidence" value="ECO:0007669"/>
    <property type="project" value="InterPro"/>
</dbReference>
<dbReference type="InterPro" id="IPR046373">
    <property type="entry name" value="Acyl-CoA_Oxase/DH_mid-dom_sf"/>
</dbReference>
<dbReference type="CDD" id="cd00567">
    <property type="entry name" value="ACAD"/>
    <property type="match status" value="1"/>
</dbReference>
<dbReference type="InterPro" id="IPR009100">
    <property type="entry name" value="AcylCoA_DH/oxidase_NM_dom_sf"/>
</dbReference>
<dbReference type="OrthoDB" id="7328575at2"/>
<evidence type="ECO:0000259" key="7">
    <source>
        <dbReference type="Pfam" id="PF02771"/>
    </source>
</evidence>
<gene>
    <name evidence="8" type="ORF">C6V83_17715</name>
</gene>